<evidence type="ECO:0008006" key="4">
    <source>
        <dbReference type="Google" id="ProtNLM"/>
    </source>
</evidence>
<dbReference type="EMBL" id="NHSD01000104">
    <property type="protein sequence ID" value="MBK5926147.1"/>
    <property type="molecule type" value="Genomic_DNA"/>
</dbReference>
<feature type="chain" id="PRO_5037806332" description="LPS-assembly lipoprotein" evidence="1">
    <location>
        <begin position="29"/>
        <end position="167"/>
    </location>
</feature>
<dbReference type="Gene3D" id="3.30.160.150">
    <property type="entry name" value="Lipoprotein like domain"/>
    <property type="match status" value="1"/>
</dbReference>
<accession>A0A934WHW8</accession>
<comment type="caution">
    <text evidence="2">The sequence shown here is derived from an EMBL/GenBank/DDBJ whole genome shotgun (WGS) entry which is preliminary data.</text>
</comment>
<dbReference type="RefSeq" id="WP_201155686.1">
    <property type="nucleotide sequence ID" value="NZ_NHSD01000104.1"/>
</dbReference>
<gene>
    <name evidence="2" type="ORF">CCR87_02050</name>
</gene>
<proteinExistence type="predicted"/>
<reference evidence="2" key="2">
    <citation type="journal article" date="2020" name="Microorganisms">
        <title>Osmotic Adaptation and Compatible Solute Biosynthesis of Phototrophic Bacteria as Revealed from Genome Analyses.</title>
        <authorList>
            <person name="Imhoff J.F."/>
            <person name="Rahn T."/>
            <person name="Kunzel S."/>
            <person name="Keller A."/>
            <person name="Neulinger S.C."/>
        </authorList>
    </citation>
    <scope>NUCLEOTIDE SEQUENCE</scope>
    <source>
        <strain evidence="2">LMG 28126</strain>
    </source>
</reference>
<sequence>MWSCDRRTLMLGLAALPLAGCGFRPALAPGGPADGLRGRIRADNPGDDAGLAFVTRLEERLGTPQAPGWRLGWSLGIATERRGLVAELGDSRGQMIGRLDWTLTPEGADTPVARGTAERFVGYSRTTSPLAIRAAAEDARRRVAEMLAEAVASELIATAPGWMDSAP</sequence>
<reference evidence="2" key="1">
    <citation type="submission" date="2017-05" db="EMBL/GenBank/DDBJ databases">
        <authorList>
            <person name="Imhoff J.F."/>
            <person name="Rahn T."/>
            <person name="Kuenzel S."/>
            <person name="Neulinger S.C."/>
        </authorList>
    </citation>
    <scope>NUCLEOTIDE SEQUENCE</scope>
    <source>
        <strain evidence="2">LMG 28126</strain>
    </source>
</reference>
<organism evidence="2 3">
    <name type="scientific">Rhodobaculum claviforme</name>
    <dbReference type="NCBI Taxonomy" id="1549854"/>
    <lineage>
        <taxon>Bacteria</taxon>
        <taxon>Pseudomonadati</taxon>
        <taxon>Pseudomonadota</taxon>
        <taxon>Alphaproteobacteria</taxon>
        <taxon>Rhodobacterales</taxon>
        <taxon>Paracoccaceae</taxon>
        <taxon>Rhodobaculum</taxon>
    </lineage>
</organism>
<evidence type="ECO:0000256" key="1">
    <source>
        <dbReference type="SAM" id="SignalP"/>
    </source>
</evidence>
<feature type="signal peptide" evidence="1">
    <location>
        <begin position="1"/>
        <end position="28"/>
    </location>
</feature>
<evidence type="ECO:0000313" key="3">
    <source>
        <dbReference type="Proteomes" id="UP000706333"/>
    </source>
</evidence>
<name>A0A934WHW8_9RHOB</name>
<protein>
    <recommendedName>
        <fullName evidence="4">LPS-assembly lipoprotein</fullName>
    </recommendedName>
</protein>
<dbReference type="AlphaFoldDB" id="A0A934WHW8"/>
<keyword evidence="3" id="KW-1185">Reference proteome</keyword>
<keyword evidence="1" id="KW-0732">Signal</keyword>
<evidence type="ECO:0000313" key="2">
    <source>
        <dbReference type="EMBL" id="MBK5926147.1"/>
    </source>
</evidence>
<dbReference type="Proteomes" id="UP000706333">
    <property type="component" value="Unassembled WGS sequence"/>
</dbReference>